<dbReference type="SUPFAM" id="SSF53448">
    <property type="entry name" value="Nucleotide-diphospho-sugar transferases"/>
    <property type="match status" value="1"/>
</dbReference>
<dbReference type="InterPro" id="IPR029044">
    <property type="entry name" value="Nucleotide-diphossugar_trans"/>
</dbReference>
<name>A0A6P8ZGN6_THRPL</name>
<dbReference type="OrthoDB" id="206708at2759"/>
<evidence type="ECO:0000259" key="1">
    <source>
        <dbReference type="Pfam" id="PF00535"/>
    </source>
</evidence>
<evidence type="ECO:0000313" key="2">
    <source>
        <dbReference type="Proteomes" id="UP000515158"/>
    </source>
</evidence>
<dbReference type="Proteomes" id="UP000515158">
    <property type="component" value="Unplaced"/>
</dbReference>
<reference evidence="3" key="1">
    <citation type="submission" date="2025-08" db="UniProtKB">
        <authorList>
            <consortium name="RefSeq"/>
        </authorList>
    </citation>
    <scope>IDENTIFICATION</scope>
    <source>
        <tissue evidence="3">Total insect</tissue>
    </source>
</reference>
<dbReference type="Pfam" id="PF00535">
    <property type="entry name" value="Glycos_transf_2"/>
    <property type="match status" value="1"/>
</dbReference>
<dbReference type="InterPro" id="IPR001173">
    <property type="entry name" value="Glyco_trans_2-like"/>
</dbReference>
<sequence length="387" mass="44562">MFRSPYLLRRLSILHETLFTGKIRQTLLVNVMASIHSQPEVSIIIPVYNGSKWLDDCFKGILSQNILNTQCVEVSIYNDSSTDDTEEIISKWQSELKDNSHIKVTLSSGQGKPQGVGFAKNRAVEQSCGSFLCFQDVDDVMLPHRIHHQLQEAEKFPEAIIGCKFVREPPESTERFTRWANELSHDKLGVQIYTSHGPTIVMPTWFCTRKVFDKVGGFSEAGQGTPEDLIFFYKHLDLKGKIRRVDEVLLMYRYHENATTFSIHEDTIWNVRLEHLTHNVLKGWPKFTIWNAGKQGRKFYRSLAPELQDQVLAMCDVDVKKIGKHYQPYYPEDQTRSRNSRSIPILDYQTAKPPFVICLKLDLTAGNFERNLASLKLVEAKDYIIFS</sequence>
<proteinExistence type="predicted"/>
<dbReference type="InParanoid" id="A0A6P8ZGN6"/>
<dbReference type="KEGG" id="tpal:117639152"/>
<accession>A0A6P8ZGN6</accession>
<organism evidence="3">
    <name type="scientific">Thrips palmi</name>
    <name type="common">Melon thrips</name>
    <dbReference type="NCBI Taxonomy" id="161013"/>
    <lineage>
        <taxon>Eukaryota</taxon>
        <taxon>Metazoa</taxon>
        <taxon>Ecdysozoa</taxon>
        <taxon>Arthropoda</taxon>
        <taxon>Hexapoda</taxon>
        <taxon>Insecta</taxon>
        <taxon>Pterygota</taxon>
        <taxon>Neoptera</taxon>
        <taxon>Paraneoptera</taxon>
        <taxon>Thysanoptera</taxon>
        <taxon>Terebrantia</taxon>
        <taxon>Thripoidea</taxon>
        <taxon>Thripidae</taxon>
        <taxon>Thrips</taxon>
    </lineage>
</organism>
<dbReference type="RefSeq" id="XP_034230419.1">
    <property type="nucleotide sequence ID" value="XM_034374528.1"/>
</dbReference>
<dbReference type="Gene3D" id="3.90.550.10">
    <property type="entry name" value="Spore Coat Polysaccharide Biosynthesis Protein SpsA, Chain A"/>
    <property type="match status" value="1"/>
</dbReference>
<protein>
    <submittedName>
        <fullName evidence="3">UDP-GlcNAc:betaGal beta-1,3-N-acetylglucosaminyltransferase-like protein 1 isoform X1</fullName>
    </submittedName>
</protein>
<gene>
    <name evidence="3" type="primary">LOC117639152</name>
</gene>
<feature type="domain" description="Glycosyltransferase 2-like" evidence="1">
    <location>
        <begin position="42"/>
        <end position="215"/>
    </location>
</feature>
<dbReference type="GeneID" id="117639152"/>
<dbReference type="PANTHER" id="PTHR22916">
    <property type="entry name" value="GLYCOSYLTRANSFERASE"/>
    <property type="match status" value="1"/>
</dbReference>
<dbReference type="GO" id="GO:0016758">
    <property type="term" value="F:hexosyltransferase activity"/>
    <property type="evidence" value="ECO:0007669"/>
    <property type="project" value="UniProtKB-ARBA"/>
</dbReference>
<dbReference type="PANTHER" id="PTHR22916:SF3">
    <property type="entry name" value="UDP-GLCNAC:BETAGAL BETA-1,3-N-ACETYLGLUCOSAMINYLTRANSFERASE-LIKE PROTEIN 1"/>
    <property type="match status" value="1"/>
</dbReference>
<keyword evidence="2" id="KW-1185">Reference proteome</keyword>
<dbReference type="AlphaFoldDB" id="A0A6P8ZGN6"/>
<evidence type="ECO:0000313" key="3">
    <source>
        <dbReference type="RefSeq" id="XP_034230419.1"/>
    </source>
</evidence>